<dbReference type="PANTHER" id="PTHR37817">
    <property type="entry name" value="N-ACETYLTRANSFERASE EIS"/>
    <property type="match status" value="1"/>
</dbReference>
<gene>
    <name evidence="2" type="ORF">HNR59_001050</name>
</gene>
<evidence type="ECO:0000313" key="2">
    <source>
        <dbReference type="EMBL" id="MBB6011705.1"/>
    </source>
</evidence>
<dbReference type="InterPro" id="IPR016181">
    <property type="entry name" value="Acyl_CoA_acyltransferase"/>
</dbReference>
<feature type="domain" description="N-acetyltransferase" evidence="1">
    <location>
        <begin position="7"/>
        <end position="152"/>
    </location>
</feature>
<dbReference type="Proteomes" id="UP000533306">
    <property type="component" value="Unassembled WGS sequence"/>
</dbReference>
<keyword evidence="2" id="KW-0808">Transferase</keyword>
<dbReference type="GO" id="GO:0030649">
    <property type="term" value="P:aminoglycoside antibiotic catabolic process"/>
    <property type="evidence" value="ECO:0007669"/>
    <property type="project" value="TreeGrafter"/>
</dbReference>
<dbReference type="EMBL" id="JACHEU010000001">
    <property type="protein sequence ID" value="MBB6011705.1"/>
    <property type="molecule type" value="Genomic_DNA"/>
</dbReference>
<proteinExistence type="predicted"/>
<sequence>MSMIRPITVRPAVSEDRAAIRIVEARAFGRDDEADLVEALVAAGDDVLELVAEQDGRIVGHVLFTRLKVRGAAQDISAVALAPLAVLPEFRNAGIGSALVEEAHRLLQGRGETLSVVLGDPAYYRRFGYSHARAAGFDSVFQCAELMALAWGDAPFEGRLVYAPAFGAEAAG</sequence>
<name>A0A7W9S0M2_9HYPH</name>
<keyword evidence="3" id="KW-1185">Reference proteome</keyword>
<dbReference type="InterPro" id="IPR000182">
    <property type="entry name" value="GNAT_dom"/>
</dbReference>
<dbReference type="EC" id="2.3.1.-" evidence="2"/>
<dbReference type="GO" id="GO:0034069">
    <property type="term" value="F:aminoglycoside N-acetyltransferase activity"/>
    <property type="evidence" value="ECO:0007669"/>
    <property type="project" value="TreeGrafter"/>
</dbReference>
<evidence type="ECO:0000259" key="1">
    <source>
        <dbReference type="PROSITE" id="PS51186"/>
    </source>
</evidence>
<dbReference type="PROSITE" id="PS51186">
    <property type="entry name" value="GNAT"/>
    <property type="match status" value="1"/>
</dbReference>
<organism evidence="2 3">
    <name type="scientific">Aquamicrobium lusatiense</name>
    <dbReference type="NCBI Taxonomy" id="89772"/>
    <lineage>
        <taxon>Bacteria</taxon>
        <taxon>Pseudomonadati</taxon>
        <taxon>Pseudomonadota</taxon>
        <taxon>Alphaproteobacteria</taxon>
        <taxon>Hyphomicrobiales</taxon>
        <taxon>Phyllobacteriaceae</taxon>
        <taxon>Aquamicrobium</taxon>
    </lineage>
</organism>
<dbReference type="Pfam" id="PF13527">
    <property type="entry name" value="Acetyltransf_9"/>
    <property type="match status" value="1"/>
</dbReference>
<dbReference type="AlphaFoldDB" id="A0A7W9S0M2"/>
<comment type="caution">
    <text evidence="2">The sequence shown here is derived from an EMBL/GenBank/DDBJ whole genome shotgun (WGS) entry which is preliminary data.</text>
</comment>
<evidence type="ECO:0000313" key="3">
    <source>
        <dbReference type="Proteomes" id="UP000533306"/>
    </source>
</evidence>
<dbReference type="InterPro" id="IPR051554">
    <property type="entry name" value="Acetyltransferase_Eis"/>
</dbReference>
<reference evidence="2 3" key="1">
    <citation type="submission" date="2020-08" db="EMBL/GenBank/DDBJ databases">
        <title>Genomic Encyclopedia of Type Strains, Phase IV (KMG-IV): sequencing the most valuable type-strain genomes for metagenomic binning, comparative biology and taxonomic classification.</title>
        <authorList>
            <person name="Goeker M."/>
        </authorList>
    </citation>
    <scope>NUCLEOTIDE SEQUENCE [LARGE SCALE GENOMIC DNA]</scope>
    <source>
        <strain evidence="2 3">DSM 11099</strain>
    </source>
</reference>
<accession>A0A7W9S0M2</accession>
<dbReference type="CDD" id="cd04301">
    <property type="entry name" value="NAT_SF"/>
    <property type="match status" value="1"/>
</dbReference>
<keyword evidence="2" id="KW-0012">Acyltransferase</keyword>
<dbReference type="Gene3D" id="3.40.630.30">
    <property type="match status" value="1"/>
</dbReference>
<dbReference type="SUPFAM" id="SSF55729">
    <property type="entry name" value="Acyl-CoA N-acyltransferases (Nat)"/>
    <property type="match status" value="1"/>
</dbReference>
<protein>
    <submittedName>
        <fullName evidence="2">Putative acetyltransferase</fullName>
        <ecNumber evidence="2">2.3.1.-</ecNumber>
    </submittedName>
</protein>
<dbReference type="PANTHER" id="PTHR37817:SF1">
    <property type="entry name" value="N-ACETYLTRANSFERASE EIS"/>
    <property type="match status" value="1"/>
</dbReference>